<dbReference type="EMBL" id="BOOK01000020">
    <property type="protein sequence ID" value="GII01043.1"/>
    <property type="molecule type" value="Genomic_DNA"/>
</dbReference>
<gene>
    <name evidence="7" type="ORF">Pta02_30510</name>
</gene>
<evidence type="ECO:0000256" key="2">
    <source>
        <dbReference type="ARBA" id="ARBA00023015"/>
    </source>
</evidence>
<feature type="domain" description="HTH lysR-type" evidence="6">
    <location>
        <begin position="2"/>
        <end position="59"/>
    </location>
</feature>
<dbReference type="PANTHER" id="PTHR30346">
    <property type="entry name" value="TRANSCRIPTIONAL DUAL REGULATOR HCAR-RELATED"/>
    <property type="match status" value="1"/>
</dbReference>
<keyword evidence="4" id="KW-0804">Transcription</keyword>
<protein>
    <submittedName>
        <fullName evidence="7">LysR family transcriptional regulator</fullName>
    </submittedName>
</protein>
<evidence type="ECO:0000256" key="5">
    <source>
        <dbReference type="SAM" id="MobiDB-lite"/>
    </source>
</evidence>
<dbReference type="CDD" id="cd00090">
    <property type="entry name" value="HTH_ARSR"/>
    <property type="match status" value="1"/>
</dbReference>
<dbReference type="FunFam" id="1.10.10.10:FF:000001">
    <property type="entry name" value="LysR family transcriptional regulator"/>
    <property type="match status" value="1"/>
</dbReference>
<keyword evidence="2" id="KW-0805">Transcription regulation</keyword>
<dbReference type="GO" id="GO:0003677">
    <property type="term" value="F:DNA binding"/>
    <property type="evidence" value="ECO:0007669"/>
    <property type="project" value="UniProtKB-KW"/>
</dbReference>
<dbReference type="GO" id="GO:0003700">
    <property type="term" value="F:DNA-binding transcription factor activity"/>
    <property type="evidence" value="ECO:0007669"/>
    <property type="project" value="InterPro"/>
</dbReference>
<evidence type="ECO:0000256" key="1">
    <source>
        <dbReference type="ARBA" id="ARBA00009437"/>
    </source>
</evidence>
<reference evidence="7" key="1">
    <citation type="submission" date="2021-01" db="EMBL/GenBank/DDBJ databases">
        <title>Whole genome shotgun sequence of Planobispora takensis NBRC 109077.</title>
        <authorList>
            <person name="Komaki H."/>
            <person name="Tamura T."/>
        </authorList>
    </citation>
    <scope>NUCLEOTIDE SEQUENCE</scope>
    <source>
        <strain evidence="7">NBRC 109077</strain>
    </source>
</reference>
<dbReference type="RefSeq" id="WP_239130584.1">
    <property type="nucleotide sequence ID" value="NZ_BOOK01000020.1"/>
</dbReference>
<dbReference type="Pfam" id="PF03466">
    <property type="entry name" value="LysR_substrate"/>
    <property type="match status" value="2"/>
</dbReference>
<keyword evidence="8" id="KW-1185">Reference proteome</keyword>
<accession>A0A8J3WU29</accession>
<evidence type="ECO:0000313" key="8">
    <source>
        <dbReference type="Proteomes" id="UP000634476"/>
    </source>
</evidence>
<evidence type="ECO:0000259" key="6">
    <source>
        <dbReference type="PROSITE" id="PS50931"/>
    </source>
</evidence>
<dbReference type="Gene3D" id="3.40.190.10">
    <property type="entry name" value="Periplasmic binding protein-like II"/>
    <property type="match status" value="2"/>
</dbReference>
<dbReference type="InterPro" id="IPR036390">
    <property type="entry name" value="WH_DNA-bd_sf"/>
</dbReference>
<comment type="caution">
    <text evidence="7">The sequence shown here is derived from an EMBL/GenBank/DDBJ whole genome shotgun (WGS) entry which is preliminary data.</text>
</comment>
<comment type="similarity">
    <text evidence="1">Belongs to the LysR transcriptional regulatory family.</text>
</comment>
<sequence length="341" mass="35850">MLDIVRLRVLAAVARHGSVTKAARELHYSQPSVSHHLAKLEAETGAKLVQRAGRGIRLTEAGRMLAERATEIVGRVDSATAELSAHVGLRAGRVRLTAFPSAVGTFVPAAAALLAREHPGLELGLTETEPPEALRMLRAGYVDVAVIFRYDDTAPEDNGIRLLHLLDDPSYLVTPGHPDRAGPSGAALSPEETLPTGAALSPVDPRPAPAGVLLSHRDDRWIAGCDRCRSHLLDLCAKDGFEPGISFTSDDIVAVQALVAAGMGVTALPGLALQAHRHAGVDVAEIPGSTRHIYAATYGEPPDPPATTALLAALTCVAAEMTASRPPRRTGEPAGARCRKI</sequence>
<dbReference type="InterPro" id="IPR011991">
    <property type="entry name" value="ArsR-like_HTH"/>
</dbReference>
<dbReference type="PROSITE" id="PS50931">
    <property type="entry name" value="HTH_LYSR"/>
    <property type="match status" value="1"/>
</dbReference>
<name>A0A8J3WU29_9ACTN</name>
<evidence type="ECO:0000256" key="4">
    <source>
        <dbReference type="ARBA" id="ARBA00023163"/>
    </source>
</evidence>
<dbReference type="AlphaFoldDB" id="A0A8J3WU29"/>
<feature type="region of interest" description="Disordered" evidence="5">
    <location>
        <begin position="175"/>
        <end position="202"/>
    </location>
</feature>
<evidence type="ECO:0000313" key="7">
    <source>
        <dbReference type="EMBL" id="GII01043.1"/>
    </source>
</evidence>
<dbReference type="Proteomes" id="UP000634476">
    <property type="component" value="Unassembled WGS sequence"/>
</dbReference>
<proteinExistence type="inferred from homology"/>
<evidence type="ECO:0000256" key="3">
    <source>
        <dbReference type="ARBA" id="ARBA00023125"/>
    </source>
</evidence>
<dbReference type="InterPro" id="IPR036388">
    <property type="entry name" value="WH-like_DNA-bd_sf"/>
</dbReference>
<dbReference type="Pfam" id="PF00126">
    <property type="entry name" value="HTH_1"/>
    <property type="match status" value="1"/>
</dbReference>
<keyword evidence="3" id="KW-0238">DNA-binding</keyword>
<dbReference type="InterPro" id="IPR000847">
    <property type="entry name" value="LysR_HTH_N"/>
</dbReference>
<dbReference type="GO" id="GO:0032993">
    <property type="term" value="C:protein-DNA complex"/>
    <property type="evidence" value="ECO:0007669"/>
    <property type="project" value="TreeGrafter"/>
</dbReference>
<dbReference type="PRINTS" id="PR00039">
    <property type="entry name" value="HTHLYSR"/>
</dbReference>
<dbReference type="SUPFAM" id="SSF46785">
    <property type="entry name" value="Winged helix' DNA-binding domain"/>
    <property type="match status" value="1"/>
</dbReference>
<dbReference type="Gene3D" id="1.10.10.10">
    <property type="entry name" value="Winged helix-like DNA-binding domain superfamily/Winged helix DNA-binding domain"/>
    <property type="match status" value="1"/>
</dbReference>
<dbReference type="PANTHER" id="PTHR30346:SF29">
    <property type="entry name" value="LYSR SUBSTRATE-BINDING"/>
    <property type="match status" value="1"/>
</dbReference>
<dbReference type="SUPFAM" id="SSF53850">
    <property type="entry name" value="Periplasmic binding protein-like II"/>
    <property type="match status" value="1"/>
</dbReference>
<organism evidence="7 8">
    <name type="scientific">Planobispora takensis</name>
    <dbReference type="NCBI Taxonomy" id="1367882"/>
    <lineage>
        <taxon>Bacteria</taxon>
        <taxon>Bacillati</taxon>
        <taxon>Actinomycetota</taxon>
        <taxon>Actinomycetes</taxon>
        <taxon>Streptosporangiales</taxon>
        <taxon>Streptosporangiaceae</taxon>
        <taxon>Planobispora</taxon>
    </lineage>
</organism>
<dbReference type="InterPro" id="IPR005119">
    <property type="entry name" value="LysR_subst-bd"/>
</dbReference>